<keyword evidence="1" id="KW-0812">Transmembrane</keyword>
<accession>A0ABU2IFK6</accession>
<evidence type="ECO:0000313" key="2">
    <source>
        <dbReference type="EMBL" id="MDT0096316.1"/>
    </source>
</evidence>
<comment type="caution">
    <text evidence="2">The sequence shown here is derived from an EMBL/GenBank/DDBJ whole genome shotgun (WGS) entry which is preliminary data.</text>
</comment>
<evidence type="ECO:0000256" key="1">
    <source>
        <dbReference type="SAM" id="Phobius"/>
    </source>
</evidence>
<sequence length="40" mass="4567">MKGGTLNDSIFSSLIAPIFVGITLATYKYWLEHRSDKKHK</sequence>
<gene>
    <name evidence="2" type="ORF">QJV39_06270</name>
</gene>
<name>A0ABU2IFK6_9LIST</name>
<keyword evidence="3" id="KW-1185">Reference proteome</keyword>
<dbReference type="GeneID" id="93238327"/>
<protein>
    <submittedName>
        <fullName evidence="2">Type I toxin-antitoxin system Fst family toxin</fullName>
    </submittedName>
</protein>
<proteinExistence type="predicted"/>
<dbReference type="NCBIfam" id="NF033608">
    <property type="entry name" value="type_I_tox_Fst"/>
    <property type="match status" value="1"/>
</dbReference>
<feature type="transmembrane region" description="Helical" evidence="1">
    <location>
        <begin position="12"/>
        <end position="31"/>
    </location>
</feature>
<keyword evidence="1" id="KW-1133">Transmembrane helix</keyword>
<keyword evidence="1" id="KW-0472">Membrane</keyword>
<dbReference type="RefSeq" id="WP_311174723.1">
    <property type="nucleotide sequence ID" value="NZ_CP156021.1"/>
</dbReference>
<reference evidence="2 3" key="1">
    <citation type="submission" date="2023-05" db="EMBL/GenBank/DDBJ databases">
        <title>A Combination of Whole Genome Sequencing and Metagenomics Reveals Diversity of Listeria spp. in Soil Collected from the Nantahala National Forest.</title>
        <authorList>
            <person name="Wang J."/>
            <person name="Schamp C.N."/>
            <person name="Hudson L.K."/>
            <person name="Chaggar H.K."/>
            <person name="Bryan D.W."/>
            <person name="Radosevich M."/>
            <person name="Denes T.G."/>
        </authorList>
    </citation>
    <scope>NUCLEOTIDE SEQUENCE [LARGE SCALE GENOMIC DNA]</scope>
    <source>
        <strain evidence="2 3">UTK S2-0009</strain>
    </source>
</reference>
<dbReference type="Proteomes" id="UP001267344">
    <property type="component" value="Unassembled WGS sequence"/>
</dbReference>
<dbReference type="EMBL" id="JASBAG010000001">
    <property type="protein sequence ID" value="MDT0096316.1"/>
    <property type="molecule type" value="Genomic_DNA"/>
</dbReference>
<evidence type="ECO:0000313" key="3">
    <source>
        <dbReference type="Proteomes" id="UP001267344"/>
    </source>
</evidence>
<organism evidence="2 3">
    <name type="scientific">Listeria swaminathanii</name>
    <dbReference type="NCBI Taxonomy" id="2713501"/>
    <lineage>
        <taxon>Bacteria</taxon>
        <taxon>Bacillati</taxon>
        <taxon>Bacillota</taxon>
        <taxon>Bacilli</taxon>
        <taxon>Bacillales</taxon>
        <taxon>Listeriaceae</taxon>
        <taxon>Listeria</taxon>
    </lineage>
</organism>